<evidence type="ECO:0000256" key="5">
    <source>
        <dbReference type="RuleBase" id="RU000461"/>
    </source>
</evidence>
<gene>
    <name evidence="6" type="ORF">Ahy_A05g021692</name>
</gene>
<dbReference type="CDD" id="cd11072">
    <property type="entry name" value="CYP71-like"/>
    <property type="match status" value="1"/>
</dbReference>
<reference evidence="6 7" key="1">
    <citation type="submission" date="2019-01" db="EMBL/GenBank/DDBJ databases">
        <title>Sequencing of cultivated peanut Arachis hypogaea provides insights into genome evolution and oil improvement.</title>
        <authorList>
            <person name="Chen X."/>
        </authorList>
    </citation>
    <scope>NUCLEOTIDE SEQUENCE [LARGE SCALE GENOMIC DNA]</scope>
    <source>
        <strain evidence="7">cv. Fuhuasheng</strain>
        <tissue evidence="6">Leaves</tissue>
    </source>
</reference>
<dbReference type="Proteomes" id="UP000289738">
    <property type="component" value="Chromosome A05"/>
</dbReference>
<comment type="cofactor">
    <cofactor evidence="4">
        <name>heme</name>
        <dbReference type="ChEBI" id="CHEBI:30413"/>
    </cofactor>
</comment>
<protein>
    <recommendedName>
        <fullName evidence="8">Cytochrome P450</fullName>
    </recommendedName>
</protein>
<dbReference type="Gramene" id="arahy.Tifrunner.gnm2.ann2.Ah05g474600.1">
    <property type="protein sequence ID" value="arahy.Tifrunner.gnm2.ann2.Ah05g474600.1-CDS"/>
    <property type="gene ID" value="arahy.Tifrunner.gnm2.ann2.Ah05g474600"/>
</dbReference>
<dbReference type="STRING" id="3818.A0A445CXW9"/>
<proteinExistence type="inferred from homology"/>
<dbReference type="InterPro" id="IPR002401">
    <property type="entry name" value="Cyt_P450_E_grp-I"/>
</dbReference>
<dbReference type="InterPro" id="IPR001128">
    <property type="entry name" value="Cyt_P450"/>
</dbReference>
<keyword evidence="3 4" id="KW-0408">Iron</keyword>
<keyword evidence="4 5" id="KW-0349">Heme</keyword>
<dbReference type="FunFam" id="1.10.630.10:FF:000011">
    <property type="entry name" value="Cytochrome P450 83B1"/>
    <property type="match status" value="1"/>
</dbReference>
<accession>A0A445CXW9</accession>
<dbReference type="PANTHER" id="PTHR47955">
    <property type="entry name" value="CYTOCHROME P450 FAMILY 71 PROTEIN"/>
    <property type="match status" value="1"/>
</dbReference>
<dbReference type="GO" id="GO:0004497">
    <property type="term" value="F:monooxygenase activity"/>
    <property type="evidence" value="ECO:0007669"/>
    <property type="project" value="UniProtKB-KW"/>
</dbReference>
<dbReference type="InterPro" id="IPR036396">
    <property type="entry name" value="Cyt_P450_sf"/>
</dbReference>
<keyword evidence="2 4" id="KW-0479">Metal-binding</keyword>
<evidence type="ECO:0000256" key="3">
    <source>
        <dbReference type="ARBA" id="ARBA00023004"/>
    </source>
</evidence>
<dbReference type="AlphaFoldDB" id="A0A445CXW9"/>
<evidence type="ECO:0000256" key="4">
    <source>
        <dbReference type="PIRSR" id="PIRSR602401-1"/>
    </source>
</evidence>
<evidence type="ECO:0000313" key="6">
    <source>
        <dbReference type="EMBL" id="RYR55823.1"/>
    </source>
</evidence>
<evidence type="ECO:0008006" key="8">
    <source>
        <dbReference type="Google" id="ProtNLM"/>
    </source>
</evidence>
<keyword evidence="7" id="KW-1185">Reference proteome</keyword>
<dbReference type="EMBL" id="SDMP01000005">
    <property type="protein sequence ID" value="RYR55823.1"/>
    <property type="molecule type" value="Genomic_DNA"/>
</dbReference>
<comment type="similarity">
    <text evidence="1 5">Belongs to the cytochrome P450 family.</text>
</comment>
<dbReference type="GO" id="GO:0016705">
    <property type="term" value="F:oxidoreductase activity, acting on paired donors, with incorporation or reduction of molecular oxygen"/>
    <property type="evidence" value="ECO:0007669"/>
    <property type="project" value="InterPro"/>
</dbReference>
<evidence type="ECO:0000256" key="2">
    <source>
        <dbReference type="ARBA" id="ARBA00022723"/>
    </source>
</evidence>
<comment type="caution">
    <text evidence="6">The sequence shown here is derived from an EMBL/GenBank/DDBJ whole genome shotgun (WGS) entry which is preliminary data.</text>
</comment>
<dbReference type="PRINTS" id="PR00463">
    <property type="entry name" value="EP450I"/>
</dbReference>
<evidence type="ECO:0000256" key="1">
    <source>
        <dbReference type="ARBA" id="ARBA00010617"/>
    </source>
</evidence>
<sequence length="523" mass="58886">MALWNLPKNRETMALKELTCPSFELCLMLFSTIITIIVFKLRTSVKVESKGIVNLPPSPRKLAIIGNLHQIGALPYRSFKALSEKYGDVMLLQLGHIPTVVVSSAQVVDEIMKAHDLALSNRGQSTATNILLYGSNDIGFGNYGERWKQKRKICVRELLSPKMVQSESIRLVREGAVAELVDKVRQAAAASCSSLNLSELLVEAANNIICNSALGQKNDAKGVRRRDSVKVWAKKVMFQVGVVTLGDHFPWLRWVDVLTGQVREFKATFAALDPLFDKVIAEHRSSIFNKEAADDDLRDFVDILVQLQDQQQAANNAISNNDIKSILLDMFAAGSETTSVTVEWAMSELMKNPMELKKVQEEVRRVVGHKSIVEESNVNQMEYLKCVVKETLRLHPPAPLLVPRVATRHVKLSGYDIPAKTRLYVNVWAIQRDPRVWDSPEDFIPERHRHSHTQDFKFIPFGFGRRGCPGMNFGLASVEYMLANLLYYFNWESPQAIDMAETFGLVASKRIPLHLKPIPFSFG</sequence>
<dbReference type="PANTHER" id="PTHR47955:SF15">
    <property type="entry name" value="CYTOCHROME P450 71A2-LIKE"/>
    <property type="match status" value="1"/>
</dbReference>
<evidence type="ECO:0000313" key="7">
    <source>
        <dbReference type="Proteomes" id="UP000289738"/>
    </source>
</evidence>
<dbReference type="SUPFAM" id="SSF48264">
    <property type="entry name" value="Cytochrome P450"/>
    <property type="match status" value="1"/>
</dbReference>
<dbReference type="GO" id="GO:0020037">
    <property type="term" value="F:heme binding"/>
    <property type="evidence" value="ECO:0007669"/>
    <property type="project" value="InterPro"/>
</dbReference>
<dbReference type="PROSITE" id="PS00086">
    <property type="entry name" value="CYTOCHROME_P450"/>
    <property type="match status" value="1"/>
</dbReference>
<dbReference type="InterPro" id="IPR017972">
    <property type="entry name" value="Cyt_P450_CS"/>
</dbReference>
<keyword evidence="5" id="KW-0503">Monooxygenase</keyword>
<dbReference type="OrthoDB" id="1470350at2759"/>
<organism evidence="6 7">
    <name type="scientific">Arachis hypogaea</name>
    <name type="common">Peanut</name>
    <dbReference type="NCBI Taxonomy" id="3818"/>
    <lineage>
        <taxon>Eukaryota</taxon>
        <taxon>Viridiplantae</taxon>
        <taxon>Streptophyta</taxon>
        <taxon>Embryophyta</taxon>
        <taxon>Tracheophyta</taxon>
        <taxon>Spermatophyta</taxon>
        <taxon>Magnoliopsida</taxon>
        <taxon>eudicotyledons</taxon>
        <taxon>Gunneridae</taxon>
        <taxon>Pentapetalae</taxon>
        <taxon>rosids</taxon>
        <taxon>fabids</taxon>
        <taxon>Fabales</taxon>
        <taxon>Fabaceae</taxon>
        <taxon>Papilionoideae</taxon>
        <taxon>50 kb inversion clade</taxon>
        <taxon>dalbergioids sensu lato</taxon>
        <taxon>Dalbergieae</taxon>
        <taxon>Pterocarpus clade</taxon>
        <taxon>Arachis</taxon>
    </lineage>
</organism>
<dbReference type="Gene3D" id="1.10.630.10">
    <property type="entry name" value="Cytochrome P450"/>
    <property type="match status" value="1"/>
</dbReference>
<name>A0A445CXW9_ARAHY</name>
<feature type="binding site" description="axial binding residue" evidence="4">
    <location>
        <position position="468"/>
    </location>
    <ligand>
        <name>heme</name>
        <dbReference type="ChEBI" id="CHEBI:30413"/>
    </ligand>
    <ligandPart>
        <name>Fe</name>
        <dbReference type="ChEBI" id="CHEBI:18248"/>
    </ligandPart>
</feature>
<dbReference type="Pfam" id="PF00067">
    <property type="entry name" value="p450"/>
    <property type="match status" value="1"/>
</dbReference>
<dbReference type="SMR" id="A0A445CXW9"/>
<dbReference type="GO" id="GO:0005506">
    <property type="term" value="F:iron ion binding"/>
    <property type="evidence" value="ECO:0007669"/>
    <property type="project" value="InterPro"/>
</dbReference>
<dbReference type="PRINTS" id="PR00385">
    <property type="entry name" value="P450"/>
</dbReference>
<keyword evidence="5" id="KW-0560">Oxidoreductase</keyword>